<evidence type="ECO:0000256" key="7">
    <source>
        <dbReference type="SAM" id="SignalP"/>
    </source>
</evidence>
<organism evidence="9 10">
    <name type="scientific">Seminavis robusta</name>
    <dbReference type="NCBI Taxonomy" id="568900"/>
    <lineage>
        <taxon>Eukaryota</taxon>
        <taxon>Sar</taxon>
        <taxon>Stramenopiles</taxon>
        <taxon>Ochrophyta</taxon>
        <taxon>Bacillariophyta</taxon>
        <taxon>Bacillariophyceae</taxon>
        <taxon>Bacillariophycidae</taxon>
        <taxon>Naviculales</taxon>
        <taxon>Naviculaceae</taxon>
        <taxon>Seminavis</taxon>
    </lineage>
</organism>
<dbReference type="GO" id="GO:0031418">
    <property type="term" value="F:L-ascorbic acid binding"/>
    <property type="evidence" value="ECO:0007669"/>
    <property type="project" value="InterPro"/>
</dbReference>
<comment type="caution">
    <text evidence="9">The sequence shown here is derived from an EMBL/GenBank/DDBJ whole genome shotgun (WGS) entry which is preliminary data.</text>
</comment>
<feature type="compositionally biased region" description="Basic and acidic residues" evidence="6">
    <location>
        <begin position="126"/>
        <end position="135"/>
    </location>
</feature>
<evidence type="ECO:0000256" key="5">
    <source>
        <dbReference type="ARBA" id="ARBA00023004"/>
    </source>
</evidence>
<dbReference type="GO" id="GO:0004656">
    <property type="term" value="F:procollagen-proline 4-dioxygenase activity"/>
    <property type="evidence" value="ECO:0007669"/>
    <property type="project" value="TreeGrafter"/>
</dbReference>
<feature type="compositionally biased region" description="Basic residues" evidence="6">
    <location>
        <begin position="523"/>
        <end position="532"/>
    </location>
</feature>
<dbReference type="GO" id="GO:0005506">
    <property type="term" value="F:iron ion binding"/>
    <property type="evidence" value="ECO:0007669"/>
    <property type="project" value="InterPro"/>
</dbReference>
<keyword evidence="4" id="KW-0560">Oxidoreductase</keyword>
<dbReference type="InterPro" id="IPR005123">
    <property type="entry name" value="Oxoglu/Fe-dep_dioxygenase_dom"/>
</dbReference>
<dbReference type="AlphaFoldDB" id="A0A9N8EB77"/>
<dbReference type="Gene3D" id="3.50.30.30">
    <property type="match status" value="1"/>
</dbReference>
<feature type="compositionally biased region" description="Low complexity" evidence="6">
    <location>
        <begin position="511"/>
        <end position="522"/>
    </location>
</feature>
<dbReference type="Proteomes" id="UP001153069">
    <property type="component" value="Unassembled WGS sequence"/>
</dbReference>
<dbReference type="PROSITE" id="PS51471">
    <property type="entry name" value="FE2OG_OXY"/>
    <property type="match status" value="1"/>
</dbReference>
<feature type="chain" id="PRO_5040149088" evidence="7">
    <location>
        <begin position="24"/>
        <end position="539"/>
    </location>
</feature>
<feature type="signal peptide" evidence="7">
    <location>
        <begin position="1"/>
        <end position="23"/>
    </location>
</feature>
<dbReference type="InterPro" id="IPR006620">
    <property type="entry name" value="Pro_4_hyd_alph"/>
</dbReference>
<keyword evidence="3" id="KW-0223">Dioxygenase</keyword>
<reference evidence="9" key="1">
    <citation type="submission" date="2020-06" db="EMBL/GenBank/DDBJ databases">
        <authorList>
            <consortium name="Plant Systems Biology data submission"/>
        </authorList>
    </citation>
    <scope>NUCLEOTIDE SEQUENCE</scope>
    <source>
        <strain evidence="9">D6</strain>
    </source>
</reference>
<evidence type="ECO:0000256" key="3">
    <source>
        <dbReference type="ARBA" id="ARBA00022964"/>
    </source>
</evidence>
<evidence type="ECO:0000313" key="9">
    <source>
        <dbReference type="EMBL" id="CAB9516061.1"/>
    </source>
</evidence>
<dbReference type="Gene3D" id="2.60.120.620">
    <property type="entry name" value="q2cbj1_9rhob like domain"/>
    <property type="match status" value="1"/>
</dbReference>
<keyword evidence="10" id="KW-1185">Reference proteome</keyword>
<protein>
    <submittedName>
        <fullName evidence="9">Prolyl 4-hydroxylase</fullName>
    </submittedName>
</protein>
<dbReference type="EMBL" id="CAICTM010000757">
    <property type="protein sequence ID" value="CAB9516061.1"/>
    <property type="molecule type" value="Genomic_DNA"/>
</dbReference>
<evidence type="ECO:0000256" key="1">
    <source>
        <dbReference type="ARBA" id="ARBA00001961"/>
    </source>
</evidence>
<feature type="compositionally biased region" description="Acidic residues" evidence="6">
    <location>
        <begin position="103"/>
        <end position="125"/>
    </location>
</feature>
<dbReference type="PANTHER" id="PTHR10869:SF226">
    <property type="entry name" value="PROLYL 4-HYDROXYLASE ALPHA SUBUNIT DOMAIN-CONTAINING PROTEIN"/>
    <property type="match status" value="1"/>
</dbReference>
<dbReference type="GO" id="GO:0005783">
    <property type="term" value="C:endoplasmic reticulum"/>
    <property type="evidence" value="ECO:0007669"/>
    <property type="project" value="TreeGrafter"/>
</dbReference>
<gene>
    <name evidence="9" type="ORF">SEMRO_758_G198050.1</name>
</gene>
<dbReference type="InterPro" id="IPR003137">
    <property type="entry name" value="PA_domain"/>
</dbReference>
<keyword evidence="7" id="KW-0732">Signal</keyword>
<sequence length="539" mass="59116">MIKLSAFVTLLLASVELVPIVQGARTRRSERRKMNLDSLEYVEYPRRTEDEAAVLEWGHSAIISALDASVAFFGPQTSQAALLEVECMPILASPLTGVREGETLEEEEEEEPAAEGEEGEEGETAPEEKPPKKEKILPLDNAEEVHGNMVVMTNTGKISGLRMAKIAKASGAAALLIVNIDDKRPDDIYRLQVQEGEEGAEDIDIPVVMISMNSANVLTSATVTPNMAAEDIVNHGMPERVRLYAGGDRPFFEDVEPADPTLYLIHNLLTKQECDNLIEAAESKVSPVTKDDILQMTLTSNDVEGVHRIMLWQGLLQSPTKKAIEERIEQVTGFPATHYSDFIVDRIEPGGRWKPHYDAKEGLVPPTASITVFLSDEGGPLVYPLSKDPVKVLARKGVAVVHHNTNERQQLDQNTLHALLPSESAGAVYVARKYVYPIPVATARRLALPVFAAPFGGKLPEPVVQLHDALVENFGPETGSFYFDKLCVFFPMLLILGIAQLIGSAVHQKMTEPSATTTTTKTSKPKSGKKRKEKDSKKD</sequence>
<evidence type="ECO:0000256" key="2">
    <source>
        <dbReference type="ARBA" id="ARBA00022723"/>
    </source>
</evidence>
<dbReference type="SMART" id="SM00702">
    <property type="entry name" value="P4Hc"/>
    <property type="match status" value="1"/>
</dbReference>
<proteinExistence type="predicted"/>
<feature type="region of interest" description="Disordered" evidence="6">
    <location>
        <begin position="510"/>
        <end position="539"/>
    </location>
</feature>
<name>A0A9N8EB77_9STRA</name>
<keyword evidence="5" id="KW-0408">Iron</keyword>
<evidence type="ECO:0000313" key="10">
    <source>
        <dbReference type="Proteomes" id="UP001153069"/>
    </source>
</evidence>
<dbReference type="InterPro" id="IPR045054">
    <property type="entry name" value="P4HA-like"/>
</dbReference>
<evidence type="ECO:0000259" key="8">
    <source>
        <dbReference type="PROSITE" id="PS51471"/>
    </source>
</evidence>
<feature type="domain" description="Fe2OG dioxygenase" evidence="8">
    <location>
        <begin position="327"/>
        <end position="454"/>
    </location>
</feature>
<evidence type="ECO:0000256" key="4">
    <source>
        <dbReference type="ARBA" id="ARBA00023002"/>
    </source>
</evidence>
<feature type="region of interest" description="Disordered" evidence="6">
    <location>
        <begin position="96"/>
        <end position="135"/>
    </location>
</feature>
<dbReference type="PANTHER" id="PTHR10869">
    <property type="entry name" value="PROLYL 4-HYDROXYLASE ALPHA SUBUNIT"/>
    <property type="match status" value="1"/>
</dbReference>
<dbReference type="OrthoDB" id="420380at2759"/>
<comment type="cofactor">
    <cofactor evidence="1">
        <name>L-ascorbate</name>
        <dbReference type="ChEBI" id="CHEBI:38290"/>
    </cofactor>
</comment>
<evidence type="ECO:0000256" key="6">
    <source>
        <dbReference type="SAM" id="MobiDB-lite"/>
    </source>
</evidence>
<accession>A0A9N8EB77</accession>
<dbReference type="Pfam" id="PF02225">
    <property type="entry name" value="PA"/>
    <property type="match status" value="1"/>
</dbReference>
<keyword evidence="2" id="KW-0479">Metal-binding</keyword>